<dbReference type="VEuPathDB" id="FungiDB:RhiirFUN_012130"/>
<evidence type="ECO:0000256" key="4">
    <source>
        <dbReference type="PROSITE-ProRule" id="PRU00134"/>
    </source>
</evidence>
<dbReference type="Proteomes" id="UP000684084">
    <property type="component" value="Unassembled WGS sequence"/>
</dbReference>
<protein>
    <recommendedName>
        <fullName evidence="6">MYND-type domain-containing protein</fullName>
    </recommendedName>
</protein>
<keyword evidence="5" id="KW-1133">Transmembrane helix</keyword>
<keyword evidence="2 4" id="KW-0863">Zinc-finger</keyword>
<dbReference type="AlphaFoldDB" id="A0A916E2T6"/>
<dbReference type="SUPFAM" id="SSF144232">
    <property type="entry name" value="HIT/MYND zinc finger-like"/>
    <property type="match status" value="1"/>
</dbReference>
<dbReference type="OrthoDB" id="4851849at2759"/>
<dbReference type="Gene3D" id="6.10.140.2220">
    <property type="match status" value="1"/>
</dbReference>
<keyword evidence="5" id="KW-0812">Transmembrane</keyword>
<organism evidence="7 8">
    <name type="scientific">Rhizophagus irregularis</name>
    <dbReference type="NCBI Taxonomy" id="588596"/>
    <lineage>
        <taxon>Eukaryota</taxon>
        <taxon>Fungi</taxon>
        <taxon>Fungi incertae sedis</taxon>
        <taxon>Mucoromycota</taxon>
        <taxon>Glomeromycotina</taxon>
        <taxon>Glomeromycetes</taxon>
        <taxon>Glomerales</taxon>
        <taxon>Glomeraceae</taxon>
        <taxon>Rhizophagus</taxon>
    </lineage>
</organism>
<comment type="caution">
    <text evidence="7">The sequence shown here is derived from an EMBL/GenBank/DDBJ whole genome shotgun (WGS) entry which is preliminary data.</text>
</comment>
<feature type="transmembrane region" description="Helical" evidence="5">
    <location>
        <begin position="81"/>
        <end position="102"/>
    </location>
</feature>
<keyword evidence="3" id="KW-0862">Zinc</keyword>
<dbReference type="GO" id="GO:0008270">
    <property type="term" value="F:zinc ion binding"/>
    <property type="evidence" value="ECO:0007669"/>
    <property type="project" value="UniProtKB-KW"/>
</dbReference>
<evidence type="ECO:0000313" key="7">
    <source>
        <dbReference type="EMBL" id="CAB5355851.1"/>
    </source>
</evidence>
<dbReference type="Pfam" id="PF01753">
    <property type="entry name" value="zf-MYND"/>
    <property type="match status" value="1"/>
</dbReference>
<proteinExistence type="predicted"/>
<evidence type="ECO:0000259" key="6">
    <source>
        <dbReference type="PROSITE" id="PS50865"/>
    </source>
</evidence>
<evidence type="ECO:0000313" key="8">
    <source>
        <dbReference type="Proteomes" id="UP000684084"/>
    </source>
</evidence>
<dbReference type="PROSITE" id="PS50865">
    <property type="entry name" value="ZF_MYND_2"/>
    <property type="match status" value="1"/>
</dbReference>
<gene>
    <name evidence="7" type="ORF">CHRIB12_LOCUS6202</name>
</gene>
<evidence type="ECO:0000256" key="1">
    <source>
        <dbReference type="ARBA" id="ARBA00022723"/>
    </source>
</evidence>
<accession>A0A916E2T6</accession>
<dbReference type="EMBL" id="CAGKOT010000010">
    <property type="protein sequence ID" value="CAB5355851.1"/>
    <property type="molecule type" value="Genomic_DNA"/>
</dbReference>
<reference evidence="7" key="1">
    <citation type="submission" date="2020-05" db="EMBL/GenBank/DDBJ databases">
        <authorList>
            <person name="Rincon C."/>
            <person name="Sanders R I."/>
            <person name="Robbins C."/>
            <person name="Chaturvedi A."/>
        </authorList>
    </citation>
    <scope>NUCLEOTIDE SEQUENCE</scope>
    <source>
        <strain evidence="7">CHB12</strain>
    </source>
</reference>
<sequence length="373" mass="43335">MECSICKKPTIKYCSRCQKRYYCSAFCQKKDYTNHKIDCPPRSADILVKNANENLMPTNIAVLYEYGFINCMQKQDKTMLLGLYIGLITIIGCSASQIHSWWENGELSIKIKETYDDGGFTSGYYKWFLKNEHVLQGLHKYEGEKSDKSIADRYYAIVKPYLSEQDQTVPIESLPESKHKIFALYLIILTGCIPNIEQDTWIDFGFCTCNVSQDHLGEEEEKRLGELYQELIVQKGCTIDEFNDAYVSGSVVDLLKRKCSDCNWLSKCGIEVFGYKQFRPSVYSLKQYALGDSVRLSPPIWADYGFMNCRTEDEKRQLRQMYTKLIKHPQFDPRDLHKACVSGKIFNYVRSILPNEVLKPYLLKNLYPLKKFE</sequence>
<name>A0A916E2T6_9GLOM</name>
<dbReference type="PROSITE" id="PS01360">
    <property type="entry name" value="ZF_MYND_1"/>
    <property type="match status" value="1"/>
</dbReference>
<dbReference type="InterPro" id="IPR002893">
    <property type="entry name" value="Znf_MYND"/>
</dbReference>
<evidence type="ECO:0000256" key="5">
    <source>
        <dbReference type="SAM" id="Phobius"/>
    </source>
</evidence>
<evidence type="ECO:0000256" key="2">
    <source>
        <dbReference type="ARBA" id="ARBA00022771"/>
    </source>
</evidence>
<keyword evidence="5" id="KW-0472">Membrane</keyword>
<feature type="domain" description="MYND-type" evidence="6">
    <location>
        <begin position="3"/>
        <end position="39"/>
    </location>
</feature>
<evidence type="ECO:0000256" key="3">
    <source>
        <dbReference type="ARBA" id="ARBA00022833"/>
    </source>
</evidence>
<keyword evidence="1" id="KW-0479">Metal-binding</keyword>